<name>A0A1I5I1U6_9ACTN</name>
<evidence type="ECO:0000313" key="2">
    <source>
        <dbReference type="EMBL" id="SFO54190.1"/>
    </source>
</evidence>
<accession>A0A1I5I1U6</accession>
<dbReference type="InterPro" id="IPR003959">
    <property type="entry name" value="ATPase_AAA_core"/>
</dbReference>
<gene>
    <name evidence="2" type="ORF">SAMN05660359_04221</name>
</gene>
<dbReference type="InterPro" id="IPR052922">
    <property type="entry name" value="Cytidylate_Kinase-2"/>
</dbReference>
<feature type="domain" description="ATPase AAA-type core" evidence="1">
    <location>
        <begin position="15"/>
        <end position="45"/>
    </location>
</feature>
<dbReference type="Gene3D" id="3.40.50.300">
    <property type="entry name" value="P-loop containing nucleotide triphosphate hydrolases"/>
    <property type="match status" value="1"/>
</dbReference>
<dbReference type="Pfam" id="PF00004">
    <property type="entry name" value="AAA"/>
    <property type="match status" value="1"/>
</dbReference>
<dbReference type="EMBL" id="FOWE01000011">
    <property type="protein sequence ID" value="SFO54190.1"/>
    <property type="molecule type" value="Genomic_DNA"/>
</dbReference>
<organism evidence="2 3">
    <name type="scientific">Geodermatophilus obscurus</name>
    <dbReference type="NCBI Taxonomy" id="1861"/>
    <lineage>
        <taxon>Bacteria</taxon>
        <taxon>Bacillati</taxon>
        <taxon>Actinomycetota</taxon>
        <taxon>Actinomycetes</taxon>
        <taxon>Geodermatophilales</taxon>
        <taxon>Geodermatophilaceae</taxon>
        <taxon>Geodermatophilus</taxon>
    </lineage>
</organism>
<dbReference type="SUPFAM" id="SSF52540">
    <property type="entry name" value="P-loop containing nucleoside triphosphate hydrolases"/>
    <property type="match status" value="1"/>
</dbReference>
<dbReference type="RefSeq" id="WP_075015452.1">
    <property type="nucleotide sequence ID" value="NZ_FOWE01000011.1"/>
</dbReference>
<dbReference type="GO" id="GO:0016887">
    <property type="term" value="F:ATP hydrolysis activity"/>
    <property type="evidence" value="ECO:0007669"/>
    <property type="project" value="InterPro"/>
</dbReference>
<evidence type="ECO:0000259" key="1">
    <source>
        <dbReference type="Pfam" id="PF00004"/>
    </source>
</evidence>
<proteinExistence type="predicted"/>
<dbReference type="InterPro" id="IPR027417">
    <property type="entry name" value="P-loop_NTPase"/>
</dbReference>
<sequence length="189" mass="20959">MPPPTRELPAGARRVLVAGSPGAGKTTLAQALAARLDLPYTEMDALFHGPGWVPRPEFESDVDALLATGRWVTEYQYRAVQPRLLATADAVVWLDHPWPLVAGRLLRRTLGRALTRRELYNGNRERARNWLRGSHPLWVVAGPRFRALRDDNAARFSAEADRRGLVVVRLCGARAAARWLTAQGNPPST</sequence>
<dbReference type="OrthoDB" id="3199600at2"/>
<keyword evidence="3" id="KW-1185">Reference proteome</keyword>
<protein>
    <submittedName>
        <fullName evidence="2">AAA domain-containing protein</fullName>
    </submittedName>
</protein>
<dbReference type="AlphaFoldDB" id="A0A1I5I1U6"/>
<dbReference type="Proteomes" id="UP000183642">
    <property type="component" value="Unassembled WGS sequence"/>
</dbReference>
<dbReference type="PANTHER" id="PTHR37816">
    <property type="entry name" value="YALI0E33011P"/>
    <property type="match status" value="1"/>
</dbReference>
<dbReference type="GO" id="GO:0005524">
    <property type="term" value="F:ATP binding"/>
    <property type="evidence" value="ECO:0007669"/>
    <property type="project" value="InterPro"/>
</dbReference>
<dbReference type="PANTHER" id="PTHR37816:SF1">
    <property type="entry name" value="TOXIN"/>
    <property type="match status" value="1"/>
</dbReference>
<evidence type="ECO:0000313" key="3">
    <source>
        <dbReference type="Proteomes" id="UP000183642"/>
    </source>
</evidence>
<reference evidence="3" key="1">
    <citation type="submission" date="2016-10" db="EMBL/GenBank/DDBJ databases">
        <authorList>
            <person name="Varghese N."/>
            <person name="Submissions S."/>
        </authorList>
    </citation>
    <scope>NUCLEOTIDE SEQUENCE [LARGE SCALE GENOMIC DNA]</scope>
    <source>
        <strain evidence="3">DSM 43161</strain>
    </source>
</reference>